<dbReference type="Proteomes" id="UP000571701">
    <property type="component" value="Unassembled WGS sequence"/>
</dbReference>
<keyword evidence="2" id="KW-0238">DNA-binding</keyword>
<dbReference type="SMART" id="SM00422">
    <property type="entry name" value="HTH_MERR"/>
    <property type="match status" value="1"/>
</dbReference>
<evidence type="ECO:0000256" key="3">
    <source>
        <dbReference type="ARBA" id="ARBA00023163"/>
    </source>
</evidence>
<keyword evidence="3" id="KW-0804">Transcription</keyword>
<dbReference type="InterPro" id="IPR009061">
    <property type="entry name" value="DNA-bd_dom_put_sf"/>
</dbReference>
<dbReference type="PROSITE" id="PS50937">
    <property type="entry name" value="HTH_MERR_2"/>
    <property type="match status" value="1"/>
</dbReference>
<dbReference type="RefSeq" id="WP_182106594.1">
    <property type="nucleotide sequence ID" value="NZ_JACFYF010000001.1"/>
</dbReference>
<proteinExistence type="predicted"/>
<name>A0A7W2FNU2_9VIBR</name>
<dbReference type="GO" id="GO:0003677">
    <property type="term" value="F:DNA binding"/>
    <property type="evidence" value="ECO:0007669"/>
    <property type="project" value="UniProtKB-KW"/>
</dbReference>
<dbReference type="Pfam" id="PF13411">
    <property type="entry name" value="MerR_1"/>
    <property type="match status" value="1"/>
</dbReference>
<dbReference type="EMBL" id="JACFYF010000001">
    <property type="protein sequence ID" value="MBA5761419.1"/>
    <property type="molecule type" value="Genomic_DNA"/>
</dbReference>
<feature type="domain" description="HTH merR-type" evidence="4">
    <location>
        <begin position="7"/>
        <end position="76"/>
    </location>
</feature>
<dbReference type="PANTHER" id="PTHR30204:SF67">
    <property type="entry name" value="HTH-TYPE TRANSCRIPTIONAL REGULATOR MLRA-RELATED"/>
    <property type="match status" value="1"/>
</dbReference>
<reference evidence="5 6" key="1">
    <citation type="submission" date="2020-07" db="EMBL/GenBank/DDBJ databases">
        <title>Vibrio marinisediminis sp. nov., isolated from marine sediment.</title>
        <authorList>
            <person name="Ji X."/>
        </authorList>
    </citation>
    <scope>NUCLEOTIDE SEQUENCE [LARGE SCALE GENOMIC DNA]</scope>
    <source>
        <strain evidence="5 6">404</strain>
    </source>
</reference>
<dbReference type="InterPro" id="IPR000551">
    <property type="entry name" value="MerR-type_HTH_dom"/>
</dbReference>
<evidence type="ECO:0000259" key="4">
    <source>
        <dbReference type="PROSITE" id="PS50937"/>
    </source>
</evidence>
<organism evidence="5 6">
    <name type="scientific">Vibrio marinisediminis</name>
    <dbReference type="NCBI Taxonomy" id="2758441"/>
    <lineage>
        <taxon>Bacteria</taxon>
        <taxon>Pseudomonadati</taxon>
        <taxon>Pseudomonadota</taxon>
        <taxon>Gammaproteobacteria</taxon>
        <taxon>Vibrionales</taxon>
        <taxon>Vibrionaceae</taxon>
        <taxon>Vibrio</taxon>
    </lineage>
</organism>
<sequence>MGCEEKRYAIREVSELTGVKPVTLRAWQRRYNIIQPLRTEKGHRLYTQQHIEQIKTIQGWLEKGVAIGKVKALLESDYDLVDDDISDDEQLLEVELMLVALTELNKNKADSVLTQVFKEYPLALVQRRFIDPIYGAIKQVKRAQQTLLLGMFQSLLLFRISAILEAENKVARSGKCLLISYDELGSIKMHFWALNLAEKGHNISIIEAVDDASALVGNSALEKYASISFFASQAPSQGQLPVIEKLRCHYGEACLLNPLLGSLMQVKG</sequence>
<dbReference type="GO" id="GO:0003700">
    <property type="term" value="F:DNA-binding transcription factor activity"/>
    <property type="evidence" value="ECO:0007669"/>
    <property type="project" value="InterPro"/>
</dbReference>
<dbReference type="InterPro" id="IPR047057">
    <property type="entry name" value="MerR_fam"/>
</dbReference>
<dbReference type="PANTHER" id="PTHR30204">
    <property type="entry name" value="REDOX-CYCLING DRUG-SENSING TRANSCRIPTIONAL ACTIVATOR SOXR"/>
    <property type="match status" value="1"/>
</dbReference>
<keyword evidence="6" id="KW-1185">Reference proteome</keyword>
<evidence type="ECO:0000256" key="2">
    <source>
        <dbReference type="ARBA" id="ARBA00023125"/>
    </source>
</evidence>
<dbReference type="CDD" id="cd01104">
    <property type="entry name" value="HTH_MlrA-CarA"/>
    <property type="match status" value="1"/>
</dbReference>
<gene>
    <name evidence="5" type="ORF">H2O73_03595</name>
</gene>
<dbReference type="AlphaFoldDB" id="A0A7W2FNU2"/>
<comment type="caution">
    <text evidence="5">The sequence shown here is derived from an EMBL/GenBank/DDBJ whole genome shotgun (WGS) entry which is preliminary data.</text>
</comment>
<dbReference type="Gene3D" id="1.10.1660.10">
    <property type="match status" value="1"/>
</dbReference>
<keyword evidence="1" id="KW-0805">Transcription regulation</keyword>
<accession>A0A7W2FNU2</accession>
<evidence type="ECO:0000256" key="1">
    <source>
        <dbReference type="ARBA" id="ARBA00023015"/>
    </source>
</evidence>
<evidence type="ECO:0000313" key="5">
    <source>
        <dbReference type="EMBL" id="MBA5761419.1"/>
    </source>
</evidence>
<evidence type="ECO:0000313" key="6">
    <source>
        <dbReference type="Proteomes" id="UP000571701"/>
    </source>
</evidence>
<dbReference type="SUPFAM" id="SSF46955">
    <property type="entry name" value="Putative DNA-binding domain"/>
    <property type="match status" value="1"/>
</dbReference>
<protein>
    <submittedName>
        <fullName evidence="5">MerR family transcriptional regulator</fullName>
    </submittedName>
</protein>